<dbReference type="eggNOG" id="ENOG5031388">
    <property type="taxonomic scope" value="Bacteria"/>
</dbReference>
<dbReference type="PATRIC" id="fig|1123269.5.peg.1934"/>
<keyword evidence="3" id="KW-1185">Reference proteome</keyword>
<feature type="domain" description="DUF5983" evidence="1">
    <location>
        <begin position="7"/>
        <end position="105"/>
    </location>
</feature>
<sequence>MRRSALIVCSTAHLPVVERRHIDTLIAAAPRGDDGRVDVGHPDLVIEPYAYGFFVHTSIVGCGGEQPDDISPEFWAILTLAFDSDVSWVLFDRDEPVSPDLPVFPDPEHPEEYQS</sequence>
<dbReference type="EMBL" id="CP006644">
    <property type="protein sequence ID" value="AHE53710.1"/>
    <property type="molecule type" value="Genomic_DNA"/>
</dbReference>
<evidence type="ECO:0000313" key="3">
    <source>
        <dbReference type="Proteomes" id="UP000018851"/>
    </source>
</evidence>
<accession>W0ADF6</accession>
<dbReference type="Pfam" id="PF19419">
    <property type="entry name" value="DUF5983"/>
    <property type="match status" value="1"/>
</dbReference>
<dbReference type="STRING" id="1123269.NX02_09950"/>
<proteinExistence type="predicted"/>
<gene>
    <name evidence="2" type="ORF">NX02_09950</name>
</gene>
<protein>
    <recommendedName>
        <fullName evidence="1">DUF5983 domain-containing protein</fullName>
    </recommendedName>
</protein>
<dbReference type="RefSeq" id="WP_025291944.1">
    <property type="nucleotide sequence ID" value="NZ_CP006644.1"/>
</dbReference>
<dbReference type="AlphaFoldDB" id="W0ADF6"/>
<dbReference type="Proteomes" id="UP000018851">
    <property type="component" value="Chromosome"/>
</dbReference>
<name>W0ADF6_9SPHN</name>
<dbReference type="InterPro" id="IPR046025">
    <property type="entry name" value="DUF5983"/>
</dbReference>
<evidence type="ECO:0000259" key="1">
    <source>
        <dbReference type="Pfam" id="PF19419"/>
    </source>
</evidence>
<reference evidence="2 3" key="1">
    <citation type="submission" date="2013-07" db="EMBL/GenBank/DDBJ databases">
        <title>Completed genome of Sphingomonas sanxanigenens NX02.</title>
        <authorList>
            <person name="Ma T."/>
            <person name="Huang H."/>
            <person name="Wu M."/>
            <person name="Li X."/>
            <person name="Li G."/>
        </authorList>
    </citation>
    <scope>NUCLEOTIDE SEQUENCE [LARGE SCALE GENOMIC DNA]</scope>
    <source>
        <strain evidence="2 3">NX02</strain>
    </source>
</reference>
<dbReference type="KEGG" id="ssan:NX02_09950"/>
<evidence type="ECO:0000313" key="2">
    <source>
        <dbReference type="EMBL" id="AHE53710.1"/>
    </source>
</evidence>
<dbReference type="OrthoDB" id="7468443at2"/>
<organism evidence="2 3">
    <name type="scientific">Sphingomonas sanxanigenens DSM 19645 = NX02</name>
    <dbReference type="NCBI Taxonomy" id="1123269"/>
    <lineage>
        <taxon>Bacteria</taxon>
        <taxon>Pseudomonadati</taxon>
        <taxon>Pseudomonadota</taxon>
        <taxon>Alphaproteobacteria</taxon>
        <taxon>Sphingomonadales</taxon>
        <taxon>Sphingomonadaceae</taxon>
        <taxon>Sphingomonas</taxon>
    </lineage>
</organism>
<dbReference type="HOGENOM" id="CLU_2119544_0_0_5"/>